<dbReference type="Gene3D" id="2.30.30.40">
    <property type="entry name" value="SH3 Domains"/>
    <property type="match status" value="1"/>
</dbReference>
<reference evidence="3" key="1">
    <citation type="submission" date="2020-12" db="EMBL/GenBank/DDBJ databases">
        <title>M. sibirica DSM 26468T genome.</title>
        <authorList>
            <person name="Thieme N."/>
            <person name="Rettenmaier R."/>
            <person name="Zverlov V."/>
            <person name="Liebl W."/>
        </authorList>
    </citation>
    <scope>NUCLEOTIDE SEQUENCE</scope>
    <source>
        <strain evidence="3">DSM 26468</strain>
    </source>
</reference>
<comment type="caution">
    <text evidence="3">The sequence shown here is derived from an EMBL/GenBank/DDBJ whole genome shotgun (WGS) entry which is preliminary data.</text>
</comment>
<gene>
    <name evidence="3" type="ORF">I5677_03930</name>
</gene>
<evidence type="ECO:0000256" key="1">
    <source>
        <dbReference type="SAM" id="MobiDB-lite"/>
    </source>
</evidence>
<accession>A0A8J7L269</accession>
<dbReference type="EMBL" id="JAEAGR010000003">
    <property type="protein sequence ID" value="MBH1940043.1"/>
    <property type="molecule type" value="Genomic_DNA"/>
</dbReference>
<keyword evidence="4" id="KW-1185">Reference proteome</keyword>
<proteinExistence type="predicted"/>
<dbReference type="Proteomes" id="UP000623269">
    <property type="component" value="Unassembled WGS sequence"/>
</dbReference>
<dbReference type="PROSITE" id="PS51257">
    <property type="entry name" value="PROKAR_LIPOPROTEIN"/>
    <property type="match status" value="1"/>
</dbReference>
<name>A0A8J7L269_9FIRM</name>
<feature type="compositionally biased region" description="Pro residues" evidence="1">
    <location>
        <begin position="148"/>
        <end position="172"/>
    </location>
</feature>
<feature type="compositionally biased region" description="Basic and acidic residues" evidence="1">
    <location>
        <begin position="63"/>
        <end position="74"/>
    </location>
</feature>
<organism evidence="3 4">
    <name type="scientific">Mobilitalea sibirica</name>
    <dbReference type="NCBI Taxonomy" id="1462919"/>
    <lineage>
        <taxon>Bacteria</taxon>
        <taxon>Bacillati</taxon>
        <taxon>Bacillota</taxon>
        <taxon>Clostridia</taxon>
        <taxon>Lachnospirales</taxon>
        <taxon>Lachnospiraceae</taxon>
        <taxon>Mobilitalea</taxon>
    </lineage>
</organism>
<feature type="region of interest" description="Disordered" evidence="1">
    <location>
        <begin position="31"/>
        <end position="74"/>
    </location>
</feature>
<feature type="chain" id="PRO_5038480724" evidence="2">
    <location>
        <begin position="19"/>
        <end position="172"/>
    </location>
</feature>
<keyword evidence="2" id="KW-0732">Signal</keyword>
<sequence length="172" mass="19208">MKKRLLGLLIMIAVFAFLGCDKPEQVTNFIPTPIPLLEEDDEQGTEDTKEKEGTEDSTEETGDSTKDEKDKPDFLGKPITKYVKLSEYDGILNIRKEPSTDSEIVGFLVHTEKIDVVSIENGWASFLYMDEICYVSEDFLVDKKPAYISPPTPTPSPTPTPIPDPNEAPPEI</sequence>
<evidence type="ECO:0000313" key="4">
    <source>
        <dbReference type="Proteomes" id="UP000623269"/>
    </source>
</evidence>
<feature type="region of interest" description="Disordered" evidence="1">
    <location>
        <begin position="146"/>
        <end position="172"/>
    </location>
</feature>
<feature type="signal peptide" evidence="2">
    <location>
        <begin position="1"/>
        <end position="18"/>
    </location>
</feature>
<dbReference type="AlphaFoldDB" id="A0A8J7L269"/>
<dbReference type="RefSeq" id="WP_197660268.1">
    <property type="nucleotide sequence ID" value="NZ_JAEAGR010000003.1"/>
</dbReference>
<evidence type="ECO:0000256" key="2">
    <source>
        <dbReference type="SAM" id="SignalP"/>
    </source>
</evidence>
<protein>
    <submittedName>
        <fullName evidence="3">SH3 domain-containing protein</fullName>
    </submittedName>
</protein>
<evidence type="ECO:0000313" key="3">
    <source>
        <dbReference type="EMBL" id="MBH1940043.1"/>
    </source>
</evidence>